<gene>
    <name evidence="1" type="ORF">FNW02_02310</name>
</gene>
<protein>
    <submittedName>
        <fullName evidence="1">Uncharacterized protein</fullName>
    </submittedName>
</protein>
<evidence type="ECO:0000313" key="2">
    <source>
        <dbReference type="Proteomes" id="UP001165986"/>
    </source>
</evidence>
<dbReference type="Proteomes" id="UP001165986">
    <property type="component" value="Unassembled WGS sequence"/>
</dbReference>
<accession>A0AA40STK4</accession>
<proteinExistence type="predicted"/>
<comment type="caution">
    <text evidence="1">The sequence shown here is derived from an EMBL/GenBank/DDBJ whole genome shotgun (WGS) entry which is preliminary data.</text>
</comment>
<name>A0AA40STK4_9NOST</name>
<keyword evidence="2" id="KW-1185">Reference proteome</keyword>
<dbReference type="AlphaFoldDB" id="A0AA40STK4"/>
<evidence type="ECO:0000313" key="1">
    <source>
        <dbReference type="EMBL" id="MBD6614725.1"/>
    </source>
</evidence>
<sequence length="105" mass="12237">MLIVMAIAAFFATSPVTNCTFYKTLNQLFIERKSLRGNQIIEQPLESILRLDIQEKQFKYSKLYRVVIVLKSGKEIPINPQYADEKSIRYVFSRIQSFLKSVISE</sequence>
<organism evidence="1 2">
    <name type="scientific">Komarekiella delphini-convector SJRDD-AB1</name>
    <dbReference type="NCBI Taxonomy" id="2593771"/>
    <lineage>
        <taxon>Bacteria</taxon>
        <taxon>Bacillati</taxon>
        <taxon>Cyanobacteriota</taxon>
        <taxon>Cyanophyceae</taxon>
        <taxon>Nostocales</taxon>
        <taxon>Nostocaceae</taxon>
        <taxon>Komarekiella</taxon>
        <taxon>Komarekiella delphini-convector</taxon>
    </lineage>
</organism>
<reference evidence="1" key="1">
    <citation type="submission" date="2019-07" db="EMBL/GenBank/DDBJ databases">
        <title>Toxilogical consequences of a new and cryptic species of cyanobacteria (Komarekiella delphini-convector) recovered from the epidermis of a bottlenose dolphin and 1500 ft. in the air.</title>
        <authorList>
            <person name="Brown A.O."/>
            <person name="Dvorak P."/>
            <person name="Villanueva C.D."/>
            <person name="Foss A.J."/>
            <person name="Garvey A.D."/>
            <person name="Gibson Q.A."/>
            <person name="Johansen J.R."/>
            <person name="Casamatta D.A."/>
        </authorList>
    </citation>
    <scope>NUCLEOTIDE SEQUENCE</scope>
    <source>
        <strain evidence="1">SJRDD-AB1</strain>
    </source>
</reference>
<dbReference type="EMBL" id="VJXY01000001">
    <property type="protein sequence ID" value="MBD6614725.1"/>
    <property type="molecule type" value="Genomic_DNA"/>
</dbReference>